<dbReference type="STRING" id="1748243.Tel_04710"/>
<dbReference type="Proteomes" id="UP000055136">
    <property type="component" value="Chromosome"/>
</dbReference>
<name>A0A0S2TBG3_9GAMM</name>
<evidence type="ECO:0000256" key="4">
    <source>
        <dbReference type="HAMAP-Rule" id="MF_01930"/>
    </source>
</evidence>
<comment type="catalytic activity">
    <reaction evidence="4">
        <text>N(1)-(5-phospho-beta-D-ribosyl)glycinamide + (6R)-10-formyltetrahydrofolate = N(2)-formyl-N(1)-(5-phospho-beta-D-ribosyl)glycinamide + (6S)-5,6,7,8-tetrahydrofolate + H(+)</text>
        <dbReference type="Rhea" id="RHEA:15053"/>
        <dbReference type="ChEBI" id="CHEBI:15378"/>
        <dbReference type="ChEBI" id="CHEBI:57453"/>
        <dbReference type="ChEBI" id="CHEBI:143788"/>
        <dbReference type="ChEBI" id="CHEBI:147286"/>
        <dbReference type="ChEBI" id="CHEBI:195366"/>
        <dbReference type="EC" id="2.1.2.2"/>
    </reaction>
</comment>
<dbReference type="EC" id="2.1.2.2" evidence="4"/>
<dbReference type="InterPro" id="IPR036477">
    <property type="entry name" value="Formyl_transf_N_sf"/>
</dbReference>
<dbReference type="UniPathway" id="UPA00074">
    <property type="reaction ID" value="UER00126"/>
</dbReference>
<keyword evidence="2 4" id="KW-0808">Transferase</keyword>
<dbReference type="GO" id="GO:0006189">
    <property type="term" value="P:'de novo' IMP biosynthetic process"/>
    <property type="evidence" value="ECO:0007669"/>
    <property type="project" value="UniProtKB-UniRule"/>
</dbReference>
<evidence type="ECO:0000256" key="3">
    <source>
        <dbReference type="ARBA" id="ARBA00022755"/>
    </source>
</evidence>
<dbReference type="InterPro" id="IPR002376">
    <property type="entry name" value="Formyl_transf_N"/>
</dbReference>
<feature type="binding site" evidence="4">
    <location>
        <begin position="19"/>
        <end position="21"/>
    </location>
    <ligand>
        <name>N(1)-(5-phospho-beta-D-ribosyl)glycinamide</name>
        <dbReference type="ChEBI" id="CHEBI:143788"/>
    </ligand>
</feature>
<protein>
    <recommendedName>
        <fullName evidence="4">Phosphoribosylglycinamide formyltransferase</fullName>
        <ecNumber evidence="4">2.1.2.2</ecNumber>
    </recommendedName>
    <alternativeName>
        <fullName evidence="4">5'-phosphoribosylglycinamide transformylase</fullName>
    </alternativeName>
    <alternativeName>
        <fullName evidence="4">GAR transformylase</fullName>
        <shortName evidence="4">GART</shortName>
    </alternativeName>
</protein>
<proteinExistence type="inferred from homology"/>
<dbReference type="AlphaFoldDB" id="A0A0S2TBG3"/>
<dbReference type="SUPFAM" id="SSF53328">
    <property type="entry name" value="Formyltransferase"/>
    <property type="match status" value="1"/>
</dbReference>
<dbReference type="EMBL" id="CP013099">
    <property type="protein sequence ID" value="ALP52504.1"/>
    <property type="molecule type" value="Genomic_DNA"/>
</dbReference>
<gene>
    <name evidence="4" type="primary">purN</name>
    <name evidence="6" type="ORF">Tel_04710</name>
</gene>
<feature type="binding site" evidence="4">
    <location>
        <begin position="97"/>
        <end position="100"/>
    </location>
    <ligand>
        <name>(6R)-10-formyltetrahydrofolate</name>
        <dbReference type="ChEBI" id="CHEBI:195366"/>
    </ligand>
</feature>
<comment type="function">
    <text evidence="4">Catalyzes the transfer of a formyl group from 10-formyltetrahydrofolate to 5-phospho-ribosyl-glycinamide (GAR), producing 5-phospho-ribosyl-N-formylglycinamide (FGAR) and tetrahydrofolate.</text>
</comment>
<accession>A0A0S2TBG3</accession>
<dbReference type="GO" id="GO:0005829">
    <property type="term" value="C:cytosol"/>
    <property type="evidence" value="ECO:0007669"/>
    <property type="project" value="TreeGrafter"/>
</dbReference>
<feature type="active site" description="Proton donor" evidence="4">
    <location>
        <position position="116"/>
    </location>
</feature>
<dbReference type="Gene3D" id="3.40.50.170">
    <property type="entry name" value="Formyl transferase, N-terminal domain"/>
    <property type="match status" value="1"/>
</dbReference>
<evidence type="ECO:0000256" key="1">
    <source>
        <dbReference type="ARBA" id="ARBA00005054"/>
    </source>
</evidence>
<dbReference type="InterPro" id="IPR004607">
    <property type="entry name" value="GART"/>
</dbReference>
<dbReference type="PANTHER" id="PTHR43369:SF2">
    <property type="entry name" value="PHOSPHORIBOSYLGLYCINAMIDE FORMYLTRANSFERASE"/>
    <property type="match status" value="1"/>
</dbReference>
<keyword evidence="7" id="KW-1185">Reference proteome</keyword>
<dbReference type="CDD" id="cd08645">
    <property type="entry name" value="FMT_core_GART"/>
    <property type="match status" value="1"/>
</dbReference>
<feature type="binding site" evidence="4">
    <location>
        <position position="72"/>
    </location>
    <ligand>
        <name>(6R)-10-formyltetrahydrofolate</name>
        <dbReference type="ChEBI" id="CHEBI:195366"/>
    </ligand>
</feature>
<comment type="pathway">
    <text evidence="1 4">Purine metabolism; IMP biosynthesis via de novo pathway; N(2)-formyl-N(1)-(5-phospho-D-ribosyl)glycinamide from N(1)-(5-phospho-D-ribosyl)glycinamide (10-formyl THF route): step 1/1.</text>
</comment>
<dbReference type="KEGG" id="tee:Tel_04710"/>
<sequence>MSQSRKTPLPLVVLISGSGSNLQAIIDACAAGRINAEIKAVISNRAEAYGLERARRAGIPARVVEHTRYSDRQAFDQALAEQIDRYAPGLVVLAGFMRILTDEFVNHYRGRMLNIHPSLLPNFQGLKTHQRALDAGCTEHGVSVHFVTPELDGGPVVCRAVVKIQPGDDAETLAQRVLEQEHRIYPEAIGWFAAGRLQLVGDQAILDGEPVAQMDKTLT</sequence>
<reference evidence="6" key="1">
    <citation type="submission" date="2015-10" db="EMBL/GenBank/DDBJ databases">
        <title>Description of Candidatus Tenderia electrophaga gen. nov, sp. nov., an Uncultivated Electroautotroph from a Biocathode Enrichment.</title>
        <authorList>
            <person name="Eddie B.J."/>
            <person name="Malanoski A.P."/>
            <person name="Wang Z."/>
            <person name="Hall R.J."/>
            <person name="Oh S.D."/>
            <person name="Heiner C."/>
            <person name="Lin B."/>
            <person name="Strycharz-Glaven S.M."/>
        </authorList>
    </citation>
    <scope>NUCLEOTIDE SEQUENCE [LARGE SCALE GENOMIC DNA]</scope>
    <source>
        <strain evidence="6">NRL1</strain>
    </source>
</reference>
<dbReference type="Pfam" id="PF00551">
    <property type="entry name" value="Formyl_trans_N"/>
    <property type="match status" value="1"/>
</dbReference>
<feature type="domain" description="Formyl transferase N-terminal" evidence="5">
    <location>
        <begin position="11"/>
        <end position="189"/>
    </location>
</feature>
<dbReference type="GO" id="GO:0004644">
    <property type="term" value="F:phosphoribosylglycinamide formyltransferase activity"/>
    <property type="evidence" value="ECO:0007669"/>
    <property type="project" value="UniProtKB-UniRule"/>
</dbReference>
<dbReference type="HAMAP" id="MF_01930">
    <property type="entry name" value="PurN"/>
    <property type="match status" value="1"/>
</dbReference>
<evidence type="ECO:0000313" key="7">
    <source>
        <dbReference type="Proteomes" id="UP000055136"/>
    </source>
</evidence>
<feature type="binding site" evidence="4">
    <location>
        <position position="114"/>
    </location>
    <ligand>
        <name>(6R)-10-formyltetrahydrofolate</name>
        <dbReference type="ChEBI" id="CHEBI:195366"/>
    </ligand>
</feature>
<dbReference type="NCBIfam" id="TIGR00639">
    <property type="entry name" value="PurN"/>
    <property type="match status" value="1"/>
</dbReference>
<evidence type="ECO:0000259" key="5">
    <source>
        <dbReference type="Pfam" id="PF00551"/>
    </source>
</evidence>
<keyword evidence="3 4" id="KW-0658">Purine biosynthesis</keyword>
<organism evidence="6 7">
    <name type="scientific">Candidatus Tenderia electrophaga</name>
    <dbReference type="NCBI Taxonomy" id="1748243"/>
    <lineage>
        <taxon>Bacteria</taxon>
        <taxon>Pseudomonadati</taxon>
        <taxon>Pseudomonadota</taxon>
        <taxon>Gammaproteobacteria</taxon>
        <taxon>Candidatus Tenderiales</taxon>
        <taxon>Candidatus Tenderiaceae</taxon>
        <taxon>Candidatus Tenderia</taxon>
    </lineage>
</organism>
<evidence type="ECO:0000313" key="6">
    <source>
        <dbReference type="EMBL" id="ALP52504.1"/>
    </source>
</evidence>
<evidence type="ECO:0000256" key="2">
    <source>
        <dbReference type="ARBA" id="ARBA00022679"/>
    </source>
</evidence>
<comment type="similarity">
    <text evidence="4">Belongs to the GART family.</text>
</comment>
<feature type="site" description="Raises pKa of active site His" evidence="4">
    <location>
        <position position="152"/>
    </location>
</feature>
<dbReference type="PANTHER" id="PTHR43369">
    <property type="entry name" value="PHOSPHORIBOSYLGLYCINAMIDE FORMYLTRANSFERASE"/>
    <property type="match status" value="1"/>
</dbReference>